<sequence length="144" mass="16096">MDHLALELTARPEFEILKVLIQDPNSSPARPVHKLLRTREAQSLAQAEEPPSEIDDVHASFPMRSLIELANLTPASQQTKLEEFVSQLQRFRVCDRATGQQPTALNLTLWTDLPYLRVHVDQMVGFNPLTLPAAPPVLSISGPR</sequence>
<evidence type="ECO:0000313" key="2">
    <source>
        <dbReference type="Proteomes" id="UP000248961"/>
    </source>
</evidence>
<gene>
    <name evidence="1" type="ORF">BO97DRAFT_481396</name>
</gene>
<proteinExistence type="predicted"/>
<organism evidence="1 2">
    <name type="scientific">Aspergillus homomorphus (strain CBS 101889)</name>
    <dbReference type="NCBI Taxonomy" id="1450537"/>
    <lineage>
        <taxon>Eukaryota</taxon>
        <taxon>Fungi</taxon>
        <taxon>Dikarya</taxon>
        <taxon>Ascomycota</taxon>
        <taxon>Pezizomycotina</taxon>
        <taxon>Eurotiomycetes</taxon>
        <taxon>Eurotiomycetidae</taxon>
        <taxon>Eurotiales</taxon>
        <taxon>Aspergillaceae</taxon>
        <taxon>Aspergillus</taxon>
        <taxon>Aspergillus subgen. Circumdati</taxon>
    </lineage>
</organism>
<name>A0A395HHM6_ASPHC</name>
<dbReference type="GeneID" id="37205101"/>
<evidence type="ECO:0000313" key="1">
    <source>
        <dbReference type="EMBL" id="RAL07250.1"/>
    </source>
</evidence>
<dbReference type="Proteomes" id="UP000248961">
    <property type="component" value="Unassembled WGS sequence"/>
</dbReference>
<accession>A0A395HHM6</accession>
<protein>
    <submittedName>
        <fullName evidence="1">Uncharacterized protein</fullName>
    </submittedName>
</protein>
<dbReference type="OrthoDB" id="3350591at2759"/>
<keyword evidence="2" id="KW-1185">Reference proteome</keyword>
<dbReference type="AlphaFoldDB" id="A0A395HHM6"/>
<dbReference type="RefSeq" id="XP_025546404.1">
    <property type="nucleotide sequence ID" value="XM_025700812.1"/>
</dbReference>
<dbReference type="STRING" id="1450537.A0A395HHM6"/>
<reference evidence="1 2" key="1">
    <citation type="submission" date="2018-02" db="EMBL/GenBank/DDBJ databases">
        <title>The genomes of Aspergillus section Nigri reveals drivers in fungal speciation.</title>
        <authorList>
            <consortium name="DOE Joint Genome Institute"/>
            <person name="Vesth T.C."/>
            <person name="Nybo J."/>
            <person name="Theobald S."/>
            <person name="Brandl J."/>
            <person name="Frisvad J.C."/>
            <person name="Nielsen K.F."/>
            <person name="Lyhne E.K."/>
            <person name="Kogle M.E."/>
            <person name="Kuo A."/>
            <person name="Riley R."/>
            <person name="Clum A."/>
            <person name="Nolan M."/>
            <person name="Lipzen A."/>
            <person name="Salamov A."/>
            <person name="Henrissat B."/>
            <person name="Wiebenga A."/>
            <person name="De vries R.P."/>
            <person name="Grigoriev I.V."/>
            <person name="Mortensen U.H."/>
            <person name="Andersen M.R."/>
            <person name="Baker S.E."/>
        </authorList>
    </citation>
    <scope>NUCLEOTIDE SEQUENCE [LARGE SCALE GENOMIC DNA]</scope>
    <source>
        <strain evidence="1 2">CBS 101889</strain>
    </source>
</reference>
<dbReference type="EMBL" id="KZ824336">
    <property type="protein sequence ID" value="RAL07250.1"/>
    <property type="molecule type" value="Genomic_DNA"/>
</dbReference>
<dbReference type="VEuPathDB" id="FungiDB:BO97DRAFT_481396"/>